<protein>
    <submittedName>
        <fullName evidence="2">Uncharacterized protein</fullName>
    </submittedName>
</protein>
<dbReference type="InParanoid" id="A0A078B6M2"/>
<dbReference type="Proteomes" id="UP000039865">
    <property type="component" value="Unassembled WGS sequence"/>
</dbReference>
<proteinExistence type="predicted"/>
<dbReference type="EMBL" id="CCKQ01018233">
    <property type="protein sequence ID" value="CDW90185.1"/>
    <property type="molecule type" value="Genomic_DNA"/>
</dbReference>
<keyword evidence="3" id="KW-1185">Reference proteome</keyword>
<evidence type="ECO:0000256" key="1">
    <source>
        <dbReference type="SAM" id="MobiDB-lite"/>
    </source>
</evidence>
<accession>A0A078B6M2</accession>
<evidence type="ECO:0000313" key="2">
    <source>
        <dbReference type="EMBL" id="CDW90185.1"/>
    </source>
</evidence>
<dbReference type="AlphaFoldDB" id="A0A078B6M2"/>
<evidence type="ECO:0000313" key="3">
    <source>
        <dbReference type="Proteomes" id="UP000039865"/>
    </source>
</evidence>
<sequence length="539" mass="63408">MLDYNEGLELIDDTYRSRNNEFDINSQDLYLTSRKLTTDDDDLYQEEQEGDYDSYCEEEDCNNNTIFEEVDSSKAQLIHKDYGYTMYAQFRQANQNDLIGAPVIVSSYASGIKRFLNESFKIHQTQIKKVFENKQDHKNNKNRIKTALIQDKFTDQYKGIYLPDNPILRQFAQNSESNKKCLQLPSKNQSPFANDLANLNSIKSPQAYKMNEYVSPYKVSSPNRIKFNYENQDIIIGADQKLRKNQRGMLLQSSYFPFIYNMPIKTIYTQDKLKQYLEQSMQIDPDIMKANDKLILPLRHDSNYSRKYQLMGNLPNLEQNQSYDKSKKIIETNDLYKGPTNQPEICPKKLKEILRNQLKTRTSTAMRHSHEPTIGKHFKPAMKTRGQLLYKNSRLRKLKYLQYGESFSFNQSPNNRNQATEPTSPNQSMHEVSINIKQDAHNQKIVYDFKNAQFSTKINRDRMSALQHSRLKHKNSVDDSLKINQSVMIQPKIDNILSDYDEYEKQQIRQICIDYKIKRQLNLESLANKRLKFNVTKYI</sequence>
<feature type="region of interest" description="Disordered" evidence="1">
    <location>
        <begin position="407"/>
        <end position="428"/>
    </location>
</feature>
<gene>
    <name evidence="2" type="primary">Contig2198.g2362</name>
    <name evidence="2" type="ORF">STYLEM_19326</name>
</gene>
<reference evidence="2 3" key="1">
    <citation type="submission" date="2014-06" db="EMBL/GenBank/DDBJ databases">
        <authorList>
            <person name="Swart Estienne"/>
        </authorList>
    </citation>
    <scope>NUCLEOTIDE SEQUENCE [LARGE SCALE GENOMIC DNA]</scope>
    <source>
        <strain evidence="2 3">130c</strain>
    </source>
</reference>
<organism evidence="2 3">
    <name type="scientific">Stylonychia lemnae</name>
    <name type="common">Ciliate</name>
    <dbReference type="NCBI Taxonomy" id="5949"/>
    <lineage>
        <taxon>Eukaryota</taxon>
        <taxon>Sar</taxon>
        <taxon>Alveolata</taxon>
        <taxon>Ciliophora</taxon>
        <taxon>Intramacronucleata</taxon>
        <taxon>Spirotrichea</taxon>
        <taxon>Stichotrichia</taxon>
        <taxon>Sporadotrichida</taxon>
        <taxon>Oxytrichidae</taxon>
        <taxon>Stylonychinae</taxon>
        <taxon>Stylonychia</taxon>
    </lineage>
</organism>
<name>A0A078B6M2_STYLE</name>